<dbReference type="InterPro" id="IPR001322">
    <property type="entry name" value="Lamin_tail_dom"/>
</dbReference>
<dbReference type="PROSITE" id="PS51841">
    <property type="entry name" value="LTD"/>
    <property type="match status" value="2"/>
</dbReference>
<name>A0ABP7PSF8_9SPHI</name>
<reference evidence="5" key="1">
    <citation type="journal article" date="2019" name="Int. J. Syst. Evol. Microbiol.">
        <title>The Global Catalogue of Microorganisms (GCM) 10K type strain sequencing project: providing services to taxonomists for standard genome sequencing and annotation.</title>
        <authorList>
            <consortium name="The Broad Institute Genomics Platform"/>
            <consortium name="The Broad Institute Genome Sequencing Center for Infectious Disease"/>
            <person name="Wu L."/>
            <person name="Ma J."/>
        </authorList>
    </citation>
    <scope>NUCLEOTIDE SEQUENCE [LARGE SCALE GENOMIC DNA]</scope>
    <source>
        <strain evidence="5">JCM 17338</strain>
    </source>
</reference>
<evidence type="ECO:0000256" key="1">
    <source>
        <dbReference type="ARBA" id="ARBA00022729"/>
    </source>
</evidence>
<feature type="chain" id="PRO_5045355091" description="LTD domain-containing protein" evidence="2">
    <location>
        <begin position="19"/>
        <end position="866"/>
    </location>
</feature>
<sequence>MKKILLISLLLFSKIAFSQFSDRFDDADFSRNPVWQGDGNYFLVNAQRQLQANGPPVASQILSLSTVNSASLNASWEFYVRLNFNPTTTNYARVYLTSDNADLKSALRGYFVQIGETGSTDGFHLYRQTGTSTTRIITGAQKSRANANVLTAKVKVTRNENGLWHLFTDVNGGQSFTLEGSVTDKTYTTSAFSGVYCRYATASRNTFFFFDDFEVKDLAADITPPTIKAISVIDGHNLEVMFSEPLDETSSSSLLNYSISNGFGNPKSVVYNQSSCKLTFQNPLISDNYSLVINNVKDKKDNVIAPNSLINFFYIKPYLANYGDVVINEIFANPPGSPGLPQKEFVELWNTSNEYILTRGWKYADQTSTYTFLSDTIKPNEHIILCASADTNQFKPFGKTIGLAPWPSLNNDKDVLTLSNEKGLLIDKVGYNDSWYKDDLKTKGGFTLELIDAKNLCKGSQNWAATLDASGGTPGKRNSIYRTQLSAEIPKIINATVIDSVTILIDFSKALDSLSADQTQNYKINNGIGNPSEVIISPQFSSVTLKLGNSLSRGVTSTTEINNVTDCAGKQLAASANYVTLFIAKKILKNDILISEVLFNPKPNGVDFIEIYNNSTQPLDLKDLQVASVDSKGAIANLKSISTKGFLLNPKTYWVITSNTSNIKQNYFALNPDHFTQVSSLSAYNNDKGSLILLSSNEVIDRLNYDAKIHHPLIQHEDGISIERVSFSVDTNEPNNFKSAAASVGFATPTYKNSQELTGSENVVSLRSKTFSPDGDGFEDVLALDYQFAENSSLATINIYSDEGVLIKKLLKNQTIATSGNIIWDGLADSGNVAKVGIYVVVFDVFDLKGNTKRFKNTCVIATKLN</sequence>
<accession>A0ABP7PSF8</accession>
<evidence type="ECO:0000313" key="5">
    <source>
        <dbReference type="Proteomes" id="UP001501081"/>
    </source>
</evidence>
<dbReference type="InterPro" id="IPR036415">
    <property type="entry name" value="Lamin_tail_dom_sf"/>
</dbReference>
<dbReference type="Proteomes" id="UP001501081">
    <property type="component" value="Unassembled WGS sequence"/>
</dbReference>
<evidence type="ECO:0000259" key="3">
    <source>
        <dbReference type="PROSITE" id="PS51841"/>
    </source>
</evidence>
<dbReference type="Gene3D" id="2.60.40.4070">
    <property type="match status" value="1"/>
</dbReference>
<feature type="domain" description="LTD" evidence="3">
    <location>
        <begin position="580"/>
        <end position="707"/>
    </location>
</feature>
<organism evidence="4 5">
    <name type="scientific">Pedobacter ginsengiterrae</name>
    <dbReference type="NCBI Taxonomy" id="871696"/>
    <lineage>
        <taxon>Bacteria</taxon>
        <taxon>Pseudomonadati</taxon>
        <taxon>Bacteroidota</taxon>
        <taxon>Sphingobacteriia</taxon>
        <taxon>Sphingobacteriales</taxon>
        <taxon>Sphingobacteriaceae</taxon>
        <taxon>Pedobacter</taxon>
    </lineage>
</organism>
<keyword evidence="5" id="KW-1185">Reference proteome</keyword>
<dbReference type="Pfam" id="PF00932">
    <property type="entry name" value="LTD"/>
    <property type="match status" value="2"/>
</dbReference>
<evidence type="ECO:0000313" key="4">
    <source>
        <dbReference type="EMBL" id="GAA3970464.1"/>
    </source>
</evidence>
<dbReference type="RefSeq" id="WP_344767273.1">
    <property type="nucleotide sequence ID" value="NZ_BAABAK010000011.1"/>
</dbReference>
<dbReference type="SUPFAM" id="SSF74853">
    <property type="entry name" value="Lamin A/C globular tail domain"/>
    <property type="match status" value="2"/>
</dbReference>
<gene>
    <name evidence="4" type="ORF">GCM10022246_23760</name>
</gene>
<keyword evidence="1 2" id="KW-0732">Signal</keyword>
<dbReference type="Gene3D" id="2.60.40.1260">
    <property type="entry name" value="Lamin Tail domain"/>
    <property type="match status" value="1"/>
</dbReference>
<dbReference type="Gene3D" id="2.60.40.1220">
    <property type="match status" value="2"/>
</dbReference>
<proteinExistence type="predicted"/>
<dbReference type="EMBL" id="BAABAK010000011">
    <property type="protein sequence ID" value="GAA3970464.1"/>
    <property type="molecule type" value="Genomic_DNA"/>
</dbReference>
<feature type="domain" description="LTD" evidence="3">
    <location>
        <begin position="311"/>
        <end position="433"/>
    </location>
</feature>
<feature type="signal peptide" evidence="2">
    <location>
        <begin position="1"/>
        <end position="18"/>
    </location>
</feature>
<protein>
    <recommendedName>
        <fullName evidence="3">LTD domain-containing protein</fullName>
    </recommendedName>
</protein>
<dbReference type="InterPro" id="IPR014755">
    <property type="entry name" value="Cu-Rt/internalin_Ig-like"/>
</dbReference>
<evidence type="ECO:0000256" key="2">
    <source>
        <dbReference type="SAM" id="SignalP"/>
    </source>
</evidence>
<comment type="caution">
    <text evidence="4">The sequence shown here is derived from an EMBL/GenBank/DDBJ whole genome shotgun (WGS) entry which is preliminary data.</text>
</comment>